<evidence type="ECO:0000256" key="1">
    <source>
        <dbReference type="SAM" id="MobiDB-lite"/>
    </source>
</evidence>
<sequence length="392" mass="41998">MRSDEHADDEHVLDDRQAEPTSTLMAAALRRLDEQHLDLDKPALDEPQTGEIAAAAPRGLAEASVETAPSPASMTAAERAEARKRLLERLAALDAAEPDSSRSTAECGSGNGAEGSETDPAATVTAEWDENVPAASADDLREPAEPSAGVERVAKAKGKAKAAKSPAGAFDRLWACYGRKVGKLAAERAFEAALRRGVDPETIIVAAERYAVAFDASGKEAQFRPHLSTWLNGGRYLDEDLPTSPSAGSGMIPADYQPTQDDIAAAFQRGIDVPMMRVAWPRFRDAVRSRSAPPADISAAWRNYCDRLAENMERQRQRDANRPGSIVTAVNELCAEIEGRKLKEVAPSAFGNPGGGLENLDFTGGEADMGKLDFSAGAIDLNATEYRDETRH</sequence>
<evidence type="ECO:0000313" key="2">
    <source>
        <dbReference type="EMBL" id="ATQ67925.1"/>
    </source>
</evidence>
<feature type="region of interest" description="Disordered" evidence="1">
    <location>
        <begin position="1"/>
        <end position="21"/>
    </location>
</feature>
<dbReference type="EMBL" id="CP023737">
    <property type="protein sequence ID" value="ATQ67925.1"/>
    <property type="molecule type" value="Genomic_DNA"/>
</dbReference>
<dbReference type="AlphaFoldDB" id="A0A2D2CYW6"/>
<gene>
    <name evidence="2" type="ORF">CQW49_08515</name>
</gene>
<dbReference type="KEGG" id="mtw:CQW49_08515"/>
<name>A0A2D2CYW6_METT3</name>
<feature type="region of interest" description="Disordered" evidence="1">
    <location>
        <begin position="37"/>
        <end position="80"/>
    </location>
</feature>
<organism evidence="2 3">
    <name type="scientific">Methylosinus trichosporium (strain ATCC 35070 / NCIMB 11131 / UNIQEM 75 / OB3b)</name>
    <dbReference type="NCBI Taxonomy" id="595536"/>
    <lineage>
        <taxon>Bacteria</taxon>
        <taxon>Pseudomonadati</taxon>
        <taxon>Pseudomonadota</taxon>
        <taxon>Alphaproteobacteria</taxon>
        <taxon>Hyphomicrobiales</taxon>
        <taxon>Methylocystaceae</taxon>
        <taxon>Methylosinus</taxon>
    </lineage>
</organism>
<reference evidence="3" key="1">
    <citation type="submission" date="2017-10" db="EMBL/GenBank/DDBJ databases">
        <title>Completed PacBio SMRT sequence of Methylosinus trichosporium OB3b reveals presence of a third large plasmid.</title>
        <authorList>
            <person name="Charles T.C."/>
            <person name="Lynch M.D.J."/>
            <person name="Heil J.R."/>
            <person name="Cheng J."/>
        </authorList>
    </citation>
    <scope>NUCLEOTIDE SEQUENCE [LARGE SCALE GENOMIC DNA]</scope>
    <source>
        <strain evidence="3">OB3b</strain>
    </source>
</reference>
<feature type="region of interest" description="Disordered" evidence="1">
    <location>
        <begin position="93"/>
        <end position="121"/>
    </location>
</feature>
<feature type="compositionally biased region" description="Basic and acidic residues" evidence="1">
    <location>
        <begin position="1"/>
        <end position="18"/>
    </location>
</feature>
<keyword evidence="3" id="KW-1185">Reference proteome</keyword>
<accession>A0A2D2CYW6</accession>
<dbReference type="Proteomes" id="UP000230709">
    <property type="component" value="Chromosome"/>
</dbReference>
<proteinExistence type="predicted"/>
<evidence type="ECO:0000313" key="3">
    <source>
        <dbReference type="Proteomes" id="UP000230709"/>
    </source>
</evidence>
<protein>
    <submittedName>
        <fullName evidence="2">Uncharacterized protein</fullName>
    </submittedName>
</protein>